<evidence type="ECO:0000313" key="6">
    <source>
        <dbReference type="EMBL" id="CAG9540205.1"/>
    </source>
</evidence>
<evidence type="ECO:0000256" key="1">
    <source>
        <dbReference type="ARBA" id="ARBA00004370"/>
    </source>
</evidence>
<keyword evidence="4" id="KW-1133">Transmembrane helix</keyword>
<feature type="transmembrane region" description="Helical" evidence="4">
    <location>
        <begin position="426"/>
        <end position="447"/>
    </location>
</feature>
<keyword evidence="2 4" id="KW-0472">Membrane</keyword>
<feature type="domain" description="PDZ" evidence="5">
    <location>
        <begin position="137"/>
        <end position="224"/>
    </location>
</feature>
<comment type="subcellular location">
    <subcellularLocation>
        <location evidence="1">Membrane</location>
    </subcellularLocation>
</comment>
<dbReference type="GO" id="GO:0097120">
    <property type="term" value="P:receptor localization to synapse"/>
    <property type="evidence" value="ECO:0007669"/>
    <property type="project" value="TreeGrafter"/>
</dbReference>
<name>A0A8J2M569_9BILA</name>
<comment type="caution">
    <text evidence="6">The sequence shown here is derived from an EMBL/GenBank/DDBJ whole genome shotgun (WGS) entry which is preliminary data.</text>
</comment>
<dbReference type="GO" id="GO:0045197">
    <property type="term" value="P:establishment or maintenance of epithelial cell apical/basal polarity"/>
    <property type="evidence" value="ECO:0007669"/>
    <property type="project" value="TreeGrafter"/>
</dbReference>
<dbReference type="InterPro" id="IPR050614">
    <property type="entry name" value="Synaptic_Scaffolding_LAP-MAGUK"/>
</dbReference>
<feature type="region of interest" description="Disordered" evidence="3">
    <location>
        <begin position="311"/>
        <end position="405"/>
    </location>
</feature>
<feature type="compositionally biased region" description="Basic and acidic residues" evidence="3">
    <location>
        <begin position="316"/>
        <end position="340"/>
    </location>
</feature>
<feature type="compositionally biased region" description="Basic and acidic residues" evidence="3">
    <location>
        <begin position="354"/>
        <end position="367"/>
    </location>
</feature>
<dbReference type="PANTHER" id="PTHR23119:SF51">
    <property type="entry name" value="DISKS LARGE 1 TUMOR SUPPRESSOR PROTEIN"/>
    <property type="match status" value="1"/>
</dbReference>
<gene>
    <name evidence="6" type="ORF">CJOHNSTONI_LOCUS9742</name>
</gene>
<proteinExistence type="predicted"/>
<feature type="compositionally biased region" description="Polar residues" evidence="3">
    <location>
        <begin position="240"/>
        <end position="258"/>
    </location>
</feature>
<dbReference type="CDD" id="cd00136">
    <property type="entry name" value="PDZ_canonical"/>
    <property type="match status" value="1"/>
</dbReference>
<dbReference type="Pfam" id="PF00595">
    <property type="entry name" value="PDZ"/>
    <property type="match status" value="1"/>
</dbReference>
<accession>A0A8J2M569</accession>
<evidence type="ECO:0000259" key="5">
    <source>
        <dbReference type="PROSITE" id="PS50106"/>
    </source>
</evidence>
<dbReference type="Proteomes" id="UP000746747">
    <property type="component" value="Unassembled WGS sequence"/>
</dbReference>
<evidence type="ECO:0000256" key="3">
    <source>
        <dbReference type="SAM" id="MobiDB-lite"/>
    </source>
</evidence>
<reference evidence="6" key="1">
    <citation type="submission" date="2021-09" db="EMBL/GenBank/DDBJ databases">
        <authorList>
            <consortium name="Pathogen Informatics"/>
        </authorList>
    </citation>
    <scope>NUCLEOTIDE SEQUENCE</scope>
</reference>
<dbReference type="GO" id="GO:0019901">
    <property type="term" value="F:protein kinase binding"/>
    <property type="evidence" value="ECO:0007669"/>
    <property type="project" value="TreeGrafter"/>
</dbReference>
<keyword evidence="7" id="KW-1185">Reference proteome</keyword>
<evidence type="ECO:0000313" key="7">
    <source>
        <dbReference type="Proteomes" id="UP000746747"/>
    </source>
</evidence>
<evidence type="ECO:0000256" key="2">
    <source>
        <dbReference type="ARBA" id="ARBA00023136"/>
    </source>
</evidence>
<protein>
    <recommendedName>
        <fullName evidence="5">PDZ domain-containing protein</fullName>
    </recommendedName>
</protein>
<feature type="region of interest" description="Disordered" evidence="3">
    <location>
        <begin position="240"/>
        <end position="260"/>
    </location>
</feature>
<feature type="compositionally biased region" description="Polar residues" evidence="3">
    <location>
        <begin position="391"/>
        <end position="401"/>
    </location>
</feature>
<keyword evidence="4" id="KW-0812">Transmembrane</keyword>
<dbReference type="InterPro" id="IPR001478">
    <property type="entry name" value="PDZ"/>
</dbReference>
<dbReference type="GO" id="GO:0016323">
    <property type="term" value="C:basolateral plasma membrane"/>
    <property type="evidence" value="ECO:0007669"/>
    <property type="project" value="TreeGrafter"/>
</dbReference>
<organism evidence="6 7">
    <name type="scientific">Cercopithifilaria johnstoni</name>
    <dbReference type="NCBI Taxonomy" id="2874296"/>
    <lineage>
        <taxon>Eukaryota</taxon>
        <taxon>Metazoa</taxon>
        <taxon>Ecdysozoa</taxon>
        <taxon>Nematoda</taxon>
        <taxon>Chromadorea</taxon>
        <taxon>Rhabditida</taxon>
        <taxon>Spirurina</taxon>
        <taxon>Spiruromorpha</taxon>
        <taxon>Filarioidea</taxon>
        <taxon>Onchocercidae</taxon>
        <taxon>Cercopithifilaria</taxon>
    </lineage>
</organism>
<dbReference type="PANTHER" id="PTHR23119">
    <property type="entry name" value="DISCS LARGE"/>
    <property type="match status" value="1"/>
</dbReference>
<dbReference type="SMART" id="SM00228">
    <property type="entry name" value="PDZ"/>
    <property type="match status" value="1"/>
</dbReference>
<evidence type="ECO:0000256" key="4">
    <source>
        <dbReference type="SAM" id="Phobius"/>
    </source>
</evidence>
<dbReference type="Gene3D" id="2.30.42.10">
    <property type="match status" value="1"/>
</dbReference>
<dbReference type="OrthoDB" id="123971at2759"/>
<dbReference type="InterPro" id="IPR036034">
    <property type="entry name" value="PDZ_sf"/>
</dbReference>
<dbReference type="GO" id="GO:0098609">
    <property type="term" value="P:cell-cell adhesion"/>
    <property type="evidence" value="ECO:0007669"/>
    <property type="project" value="TreeGrafter"/>
</dbReference>
<dbReference type="PROSITE" id="PS50106">
    <property type="entry name" value="PDZ"/>
    <property type="match status" value="1"/>
</dbReference>
<feature type="compositionally biased region" description="Acidic residues" evidence="3">
    <location>
        <begin position="379"/>
        <end position="389"/>
    </location>
</feature>
<dbReference type="GO" id="GO:0043113">
    <property type="term" value="P:receptor clustering"/>
    <property type="evidence" value="ECO:0007669"/>
    <property type="project" value="TreeGrafter"/>
</dbReference>
<dbReference type="AlphaFoldDB" id="A0A8J2M569"/>
<dbReference type="SUPFAM" id="SSF50156">
    <property type="entry name" value="PDZ domain-like"/>
    <property type="match status" value="1"/>
</dbReference>
<dbReference type="GO" id="GO:0030054">
    <property type="term" value="C:cell junction"/>
    <property type="evidence" value="ECO:0007669"/>
    <property type="project" value="TreeGrafter"/>
</dbReference>
<sequence length="453" mass="50410">MLRLNSANQEDERRRSRIGSQLPEEFYDYLDKQDLIRKDRFLKRFGKRLLAALRQPLLRRNRSNLTLLDSDTDSNFALIVTPKRAISLLSQRALLSRKSNPNREISYMKDSELTNGLLEERAEKGDDILLHGEGMAIIKLEKENGELGLNIVGGIDQEYIPGDPSIFISKIQNGGSAWRDRRLRIGDRIISVNGELLAGKTHDEVVQIFHNTKSSAVLMIEQDAESRVLNRPTELSGVVNSDELSGGVNSDENTSLSRSDNRSLFPKHLVSMSSKPANTFVPRIMSESTKVEKKNALSPVNDVVYLASSSTNGNYVDDKRMKKNKAESRNEINSVDHEGMLEMSVTTASPFTPLKDETAKSIDERSEGPVSLNSGDNHGDDDYDYEDENSLTASDHSSSTIDDIPVTPKKSYRLLDPSNTSVFNEVLAVSAGIAALGVGIYVVYHFIKHRSAP</sequence>
<dbReference type="EMBL" id="CAKAEH010001914">
    <property type="protein sequence ID" value="CAG9540205.1"/>
    <property type="molecule type" value="Genomic_DNA"/>
</dbReference>